<dbReference type="AlphaFoldDB" id="A0A4E0R385"/>
<dbReference type="InterPro" id="IPR039447">
    <property type="entry name" value="UreH-like_TM_dom"/>
</dbReference>
<proteinExistence type="predicted"/>
<dbReference type="PANTHER" id="PTHR42208">
    <property type="entry name" value="HEAVY METAL TRANSPORTER-RELATED"/>
    <property type="match status" value="1"/>
</dbReference>
<sequence length="76" mass="8005">MTELTLLSAFLAGLLGSAHCIGMCGGIVGLLTMNLSDNVRQSFFRLLPYLLSYNLGRIGSYTLAGLCAGFLGAQFA</sequence>
<feature type="non-terminal residue" evidence="2">
    <location>
        <position position="76"/>
    </location>
</feature>
<evidence type="ECO:0000259" key="1">
    <source>
        <dbReference type="Pfam" id="PF13386"/>
    </source>
</evidence>
<organism evidence="2 3">
    <name type="scientific">Candidatus Thiomargarita nelsonii</name>
    <dbReference type="NCBI Taxonomy" id="1003181"/>
    <lineage>
        <taxon>Bacteria</taxon>
        <taxon>Pseudomonadati</taxon>
        <taxon>Pseudomonadota</taxon>
        <taxon>Gammaproteobacteria</taxon>
        <taxon>Thiotrichales</taxon>
        <taxon>Thiotrichaceae</taxon>
        <taxon>Thiomargarita</taxon>
    </lineage>
</organism>
<keyword evidence="3" id="KW-1185">Reference proteome</keyword>
<reference evidence="2 3" key="1">
    <citation type="journal article" date="2016" name="Front. Microbiol.">
        <title>Single-Cell (Meta-)Genomics of a Dimorphic Candidatus Thiomargarita nelsonii Reveals Genomic Plasticity.</title>
        <authorList>
            <person name="Flood B.E."/>
            <person name="Fliss P."/>
            <person name="Jones D.S."/>
            <person name="Dick G.J."/>
            <person name="Jain S."/>
            <person name="Kaster A.K."/>
            <person name="Winkel M."/>
            <person name="Mussmann M."/>
            <person name="Bailey J."/>
        </authorList>
    </citation>
    <scope>NUCLEOTIDE SEQUENCE [LARGE SCALE GENOMIC DNA]</scope>
    <source>
        <strain evidence="2">Hydrate Ridge</strain>
    </source>
</reference>
<feature type="domain" description="Urease accessory protein UreH-like transmembrane" evidence="1">
    <location>
        <begin position="9"/>
        <end position="75"/>
    </location>
</feature>
<gene>
    <name evidence="2" type="ORF">PN36_16140</name>
</gene>
<comment type="caution">
    <text evidence="2">The sequence shown here is derived from an EMBL/GenBank/DDBJ whole genome shotgun (WGS) entry which is preliminary data.</text>
</comment>
<dbReference type="Pfam" id="PF13386">
    <property type="entry name" value="DsbD_2"/>
    <property type="match status" value="1"/>
</dbReference>
<protein>
    <submittedName>
        <fullName evidence="2">Membrane protein</fullName>
    </submittedName>
</protein>
<evidence type="ECO:0000313" key="2">
    <source>
        <dbReference type="EMBL" id="TGO02931.1"/>
    </source>
</evidence>
<dbReference type="Proteomes" id="UP000030428">
    <property type="component" value="Unassembled WGS sequence"/>
</dbReference>
<accession>A0A4E0R385</accession>
<evidence type="ECO:0000313" key="3">
    <source>
        <dbReference type="Proteomes" id="UP000030428"/>
    </source>
</evidence>
<dbReference type="PANTHER" id="PTHR42208:SF1">
    <property type="entry name" value="HEAVY METAL TRANSPORTER"/>
    <property type="match status" value="1"/>
</dbReference>
<name>A0A4E0R385_9GAMM</name>
<dbReference type="EMBL" id="JSZA02000059">
    <property type="protein sequence ID" value="TGO02931.1"/>
    <property type="molecule type" value="Genomic_DNA"/>
</dbReference>